<dbReference type="GeneID" id="30014311"/>
<comment type="caution">
    <text evidence="2">The sequence shown here is derived from an EMBL/GenBank/DDBJ whole genome shotgun (WGS) entry which is preliminary data.</text>
</comment>
<accession>A0A178Z925</accession>
<proteinExistence type="predicted"/>
<keyword evidence="3" id="KW-1185">Reference proteome</keyword>
<name>A0A178Z925_9EURO</name>
<reference evidence="2 3" key="1">
    <citation type="submission" date="2016-04" db="EMBL/GenBank/DDBJ databases">
        <title>Draft genome of Fonsecaea erecta CBS 125763.</title>
        <authorList>
            <person name="Weiss V.A."/>
            <person name="Vicente V.A."/>
            <person name="Raittz R.T."/>
            <person name="Moreno L.F."/>
            <person name="De Souza E.M."/>
            <person name="Pedrosa F.O."/>
            <person name="Steffens M.B."/>
            <person name="Faoro H."/>
            <person name="Tadra-Sfeir M.Z."/>
            <person name="Najafzadeh M.J."/>
            <person name="Felipe M.S."/>
            <person name="Teixeira M."/>
            <person name="Sun J."/>
            <person name="Xi L."/>
            <person name="Gomes R."/>
            <person name="De Azevedo C.M."/>
            <person name="Salgado C.G."/>
            <person name="Da Silva M.B."/>
            <person name="Nascimento M.F."/>
            <person name="Queiroz-Telles F."/>
            <person name="Attili D.S."/>
            <person name="Gorbushina A."/>
        </authorList>
    </citation>
    <scope>NUCLEOTIDE SEQUENCE [LARGE SCALE GENOMIC DNA]</scope>
    <source>
        <strain evidence="2 3">CBS 125763</strain>
    </source>
</reference>
<dbReference type="Proteomes" id="UP000078343">
    <property type="component" value="Unassembled WGS sequence"/>
</dbReference>
<feature type="compositionally biased region" description="Basic and acidic residues" evidence="1">
    <location>
        <begin position="103"/>
        <end position="112"/>
    </location>
</feature>
<dbReference type="RefSeq" id="XP_018689358.1">
    <property type="nucleotide sequence ID" value="XM_018841649.1"/>
</dbReference>
<organism evidence="2 3">
    <name type="scientific">Fonsecaea erecta</name>
    <dbReference type="NCBI Taxonomy" id="1367422"/>
    <lineage>
        <taxon>Eukaryota</taxon>
        <taxon>Fungi</taxon>
        <taxon>Dikarya</taxon>
        <taxon>Ascomycota</taxon>
        <taxon>Pezizomycotina</taxon>
        <taxon>Eurotiomycetes</taxon>
        <taxon>Chaetothyriomycetidae</taxon>
        <taxon>Chaetothyriales</taxon>
        <taxon>Herpotrichiellaceae</taxon>
        <taxon>Fonsecaea</taxon>
    </lineage>
</organism>
<dbReference type="AlphaFoldDB" id="A0A178Z925"/>
<gene>
    <name evidence="2" type="ORF">AYL99_10143</name>
</gene>
<evidence type="ECO:0000313" key="2">
    <source>
        <dbReference type="EMBL" id="OAP55991.1"/>
    </source>
</evidence>
<protein>
    <submittedName>
        <fullName evidence="2">Uncharacterized protein</fullName>
    </submittedName>
</protein>
<evidence type="ECO:0000256" key="1">
    <source>
        <dbReference type="SAM" id="MobiDB-lite"/>
    </source>
</evidence>
<sequence>MAAVGTDKKWSKYPLAASKHSSKLLCRVAEIYHDGLAPKKSPSSFDFLKRQEWLGPQFWIKLKVKPRQEIQTLLALHNQSSTQRLPKFGFEFRLKCKVPLRRNGGDSEEKKWSSAAENVQSRGRVDQDEGEVTSLTPKQLQRSLSLLEADVAFGDRILKPIKHDVQGLERRHVQWHLGDRQERNDRPRMPWQVGGVVAGGQTRPDTFNPPLHIGDLTMLCHSITLAAKAL</sequence>
<dbReference type="EMBL" id="LVYI01000010">
    <property type="protein sequence ID" value="OAP55991.1"/>
    <property type="molecule type" value="Genomic_DNA"/>
</dbReference>
<evidence type="ECO:0000313" key="3">
    <source>
        <dbReference type="Proteomes" id="UP000078343"/>
    </source>
</evidence>
<feature type="region of interest" description="Disordered" evidence="1">
    <location>
        <begin position="102"/>
        <end position="134"/>
    </location>
</feature>